<dbReference type="InterPro" id="IPR007515">
    <property type="entry name" value="Mss4"/>
</dbReference>
<proteinExistence type="predicted"/>
<dbReference type="GO" id="GO:0006892">
    <property type="term" value="P:post-Golgi vesicle-mediated transport"/>
    <property type="evidence" value="ECO:0007669"/>
    <property type="project" value="TreeGrafter"/>
</dbReference>
<evidence type="ECO:0000256" key="3">
    <source>
        <dbReference type="ARBA" id="ARBA00022927"/>
    </source>
</evidence>
<dbReference type="OrthoDB" id="30840at2759"/>
<organism evidence="4">
    <name type="scientific">Sipha flava</name>
    <name type="common">yellow sugarcane aphid</name>
    <dbReference type="NCBI Taxonomy" id="143950"/>
    <lineage>
        <taxon>Eukaryota</taxon>
        <taxon>Metazoa</taxon>
        <taxon>Ecdysozoa</taxon>
        <taxon>Arthropoda</taxon>
        <taxon>Hexapoda</taxon>
        <taxon>Insecta</taxon>
        <taxon>Pterygota</taxon>
        <taxon>Neoptera</taxon>
        <taxon>Paraneoptera</taxon>
        <taxon>Hemiptera</taxon>
        <taxon>Sternorrhyncha</taxon>
        <taxon>Aphidomorpha</taxon>
        <taxon>Aphidoidea</taxon>
        <taxon>Aphididae</taxon>
        <taxon>Sipha</taxon>
    </lineage>
</organism>
<dbReference type="Proteomes" id="UP000694846">
    <property type="component" value="Unplaced"/>
</dbReference>
<keyword evidence="3" id="KW-0653">Protein transport</keyword>
<evidence type="ECO:0000313" key="4">
    <source>
        <dbReference type="EMBL" id="MBY83975.1"/>
    </source>
</evidence>
<reference evidence="6" key="2">
    <citation type="submission" date="2025-04" db="UniProtKB">
        <authorList>
            <consortium name="RefSeq"/>
        </authorList>
    </citation>
    <scope>IDENTIFICATION</scope>
    <source>
        <tissue evidence="6">Whole body</tissue>
    </source>
</reference>
<dbReference type="AlphaFoldDB" id="A0A2S2R1X3"/>
<sequence length="129" mass="15040">MTEEEKTIEVKNNYDHLIAEEKNKHTVYCTKCPSKILSSTMGKHSKIQFNLPYMSQRKNFESVECELLSDYWMVPDMFMFDNIGFSKTVEFGLKYLICADCEIGPIGWYDDKTKLSYLALSRVKHAEDS</sequence>
<evidence type="ECO:0000313" key="6">
    <source>
        <dbReference type="RefSeq" id="XP_025422806.1"/>
    </source>
</evidence>
<keyword evidence="5" id="KW-1185">Reference proteome</keyword>
<keyword evidence="2" id="KW-0344">Guanine-nucleotide releasing factor</keyword>
<dbReference type="PANTHER" id="PTHR13276:SF0">
    <property type="entry name" value="GUANINE NUCLEOTIDE EXCHANGE FACTOR MSS4"/>
    <property type="match status" value="1"/>
</dbReference>
<dbReference type="GO" id="GO:0007264">
    <property type="term" value="P:small GTPase-mediated signal transduction"/>
    <property type="evidence" value="ECO:0007669"/>
    <property type="project" value="InterPro"/>
</dbReference>
<reference evidence="4" key="1">
    <citation type="submission" date="2018-04" db="EMBL/GenBank/DDBJ databases">
        <title>Transcriptome assembly of Sipha flava.</title>
        <authorList>
            <person name="Scully E.D."/>
            <person name="Geib S.M."/>
            <person name="Palmer N.A."/>
            <person name="Koch K."/>
            <person name="Bradshaw J."/>
            <person name="Heng-Moss T."/>
            <person name="Sarath G."/>
        </authorList>
    </citation>
    <scope>NUCLEOTIDE SEQUENCE</scope>
</reference>
<dbReference type="InterPro" id="IPR011057">
    <property type="entry name" value="Mss4-like_sf"/>
</dbReference>
<dbReference type="GO" id="GO:0008270">
    <property type="term" value="F:zinc ion binding"/>
    <property type="evidence" value="ECO:0007669"/>
    <property type="project" value="TreeGrafter"/>
</dbReference>
<evidence type="ECO:0000256" key="2">
    <source>
        <dbReference type="ARBA" id="ARBA00022658"/>
    </source>
</evidence>
<dbReference type="GO" id="GO:0005829">
    <property type="term" value="C:cytosol"/>
    <property type="evidence" value="ECO:0007669"/>
    <property type="project" value="TreeGrafter"/>
</dbReference>
<dbReference type="InterPro" id="IPR011323">
    <property type="entry name" value="Mss4/transl-control_tumour"/>
</dbReference>
<dbReference type="GO" id="GO:0015031">
    <property type="term" value="P:protein transport"/>
    <property type="evidence" value="ECO:0007669"/>
    <property type="project" value="UniProtKB-KW"/>
</dbReference>
<dbReference type="RefSeq" id="XP_025422806.1">
    <property type="nucleotide sequence ID" value="XM_025567021.1"/>
</dbReference>
<dbReference type="Pfam" id="PF04421">
    <property type="entry name" value="Mss4"/>
    <property type="match status" value="1"/>
</dbReference>
<protein>
    <submittedName>
        <fullName evidence="4 6">Guanine nucleotide exchange factor MSS4</fullName>
    </submittedName>
</protein>
<dbReference type="GO" id="GO:0005085">
    <property type="term" value="F:guanyl-nucleotide exchange factor activity"/>
    <property type="evidence" value="ECO:0007669"/>
    <property type="project" value="UniProtKB-KW"/>
</dbReference>
<accession>A0A2S2R1X3</accession>
<dbReference type="PANTHER" id="PTHR13276">
    <property type="entry name" value="GUANINE NUCLEOTIDE EXCHANGE FACTOR MSS4"/>
    <property type="match status" value="1"/>
</dbReference>
<evidence type="ECO:0000313" key="5">
    <source>
        <dbReference type="Proteomes" id="UP000694846"/>
    </source>
</evidence>
<dbReference type="PROSITE" id="PS51796">
    <property type="entry name" value="MSS4"/>
    <property type="match status" value="1"/>
</dbReference>
<dbReference type="FunFam" id="2.170.150.10:FF:000005">
    <property type="entry name" value="Guanine nucleotide exchange factor MSS4"/>
    <property type="match status" value="1"/>
</dbReference>
<dbReference type="GO" id="GO:0016020">
    <property type="term" value="C:membrane"/>
    <property type="evidence" value="ECO:0007669"/>
    <property type="project" value="TreeGrafter"/>
</dbReference>
<dbReference type="Gene3D" id="2.170.150.10">
    <property type="entry name" value="Metal Binding Protein, Guanine Nucleotide Exchange Factor, Chain A"/>
    <property type="match status" value="1"/>
</dbReference>
<dbReference type="CTD" id="34142"/>
<name>A0A2S2R1X3_9HEMI</name>
<evidence type="ECO:0000256" key="1">
    <source>
        <dbReference type="ARBA" id="ARBA00022448"/>
    </source>
</evidence>
<gene>
    <name evidence="6" type="primary">LOC112692366</name>
    <name evidence="4" type="ORF">g.2497</name>
</gene>
<dbReference type="GeneID" id="112692366"/>
<keyword evidence="1" id="KW-0813">Transport</keyword>
<dbReference type="EMBL" id="GGMS01014772">
    <property type="protein sequence ID" value="MBY83975.1"/>
    <property type="molecule type" value="Transcribed_RNA"/>
</dbReference>
<dbReference type="SUPFAM" id="SSF51316">
    <property type="entry name" value="Mss4-like"/>
    <property type="match status" value="1"/>
</dbReference>